<dbReference type="AlphaFoldDB" id="A0A7X5XY07"/>
<feature type="chain" id="PRO_5030527100" evidence="1">
    <location>
        <begin position="23"/>
        <end position="134"/>
    </location>
</feature>
<dbReference type="Proteomes" id="UP000531251">
    <property type="component" value="Unassembled WGS sequence"/>
</dbReference>
<dbReference type="EMBL" id="JAATJB010000004">
    <property type="protein sequence ID" value="NJB97439.1"/>
    <property type="molecule type" value="Genomic_DNA"/>
</dbReference>
<evidence type="ECO:0000256" key="1">
    <source>
        <dbReference type="SAM" id="SignalP"/>
    </source>
</evidence>
<dbReference type="RefSeq" id="WP_125976161.1">
    <property type="nucleotide sequence ID" value="NZ_BAAADY010000013.1"/>
</dbReference>
<feature type="signal peptide" evidence="1">
    <location>
        <begin position="1"/>
        <end position="22"/>
    </location>
</feature>
<protein>
    <submittedName>
        <fullName evidence="2">Uncharacterized protein</fullName>
    </submittedName>
</protein>
<proteinExistence type="predicted"/>
<accession>A0A7X5XY07</accession>
<gene>
    <name evidence="2" type="ORF">GGR89_001751</name>
</gene>
<reference evidence="2 3" key="1">
    <citation type="submission" date="2020-03" db="EMBL/GenBank/DDBJ databases">
        <title>Genomic Encyclopedia of Type Strains, Phase IV (KMG-IV): sequencing the most valuable type-strain genomes for metagenomic binning, comparative biology and taxonomic classification.</title>
        <authorList>
            <person name="Goeker M."/>
        </authorList>
    </citation>
    <scope>NUCLEOTIDE SEQUENCE [LARGE SCALE GENOMIC DNA]</scope>
    <source>
        <strain evidence="2 3">DSM 7225</strain>
    </source>
</reference>
<organism evidence="2 3">
    <name type="scientific">Sphingomonas trueperi</name>
    <dbReference type="NCBI Taxonomy" id="53317"/>
    <lineage>
        <taxon>Bacteria</taxon>
        <taxon>Pseudomonadati</taxon>
        <taxon>Pseudomonadota</taxon>
        <taxon>Alphaproteobacteria</taxon>
        <taxon>Sphingomonadales</taxon>
        <taxon>Sphingomonadaceae</taxon>
        <taxon>Sphingomonas</taxon>
    </lineage>
</organism>
<sequence>MKPILASLLAGAALLAAPVANARHRDTPEQQLAKLLAGRVAGKPVDCISLVRTGASQIIDGKAIVYTVGNTLYVNQPRGGADQLDDNSILVTNTFGSQLCSIDTVRLIDRNSFFPRGFVSLGEFVPYTKPKKSN</sequence>
<keyword evidence="1" id="KW-0732">Signal</keyword>
<keyword evidence="3" id="KW-1185">Reference proteome</keyword>
<evidence type="ECO:0000313" key="2">
    <source>
        <dbReference type="EMBL" id="NJB97439.1"/>
    </source>
</evidence>
<comment type="caution">
    <text evidence="2">The sequence shown here is derived from an EMBL/GenBank/DDBJ whole genome shotgun (WGS) entry which is preliminary data.</text>
</comment>
<evidence type="ECO:0000313" key="3">
    <source>
        <dbReference type="Proteomes" id="UP000531251"/>
    </source>
</evidence>
<name>A0A7X5XY07_9SPHN</name>